<comment type="subcellular location">
    <subcellularLocation>
        <location evidence="3">Nucleus</location>
    </subcellularLocation>
</comment>
<feature type="domain" description="ETS" evidence="5">
    <location>
        <begin position="251"/>
        <end position="333"/>
    </location>
</feature>
<dbReference type="PANTHER" id="PTHR11849:SF190">
    <property type="entry name" value="ETS-DOMAIN PROTEIN"/>
    <property type="match status" value="1"/>
</dbReference>
<dbReference type="SUPFAM" id="SSF47769">
    <property type="entry name" value="SAM/Pointed domain"/>
    <property type="match status" value="1"/>
</dbReference>
<protein>
    <recommendedName>
        <fullName evidence="5">ETS domain-containing protein</fullName>
    </recommendedName>
</protein>
<dbReference type="InterPro" id="IPR036388">
    <property type="entry name" value="WH-like_DNA-bd_sf"/>
</dbReference>
<comment type="similarity">
    <text evidence="1 3">Belongs to the ETS family.</text>
</comment>
<keyword evidence="7" id="KW-1185">Reference proteome</keyword>
<dbReference type="GO" id="GO:0005634">
    <property type="term" value="C:nucleus"/>
    <property type="evidence" value="ECO:0007669"/>
    <property type="project" value="UniProtKB-SubCell"/>
</dbReference>
<accession>A0A7M7HB27</accession>
<dbReference type="SMR" id="A0A7M7HB27"/>
<dbReference type="EnsemblMetazoa" id="XM_008208174">
    <property type="protein sequence ID" value="XP_008206396"/>
    <property type="gene ID" value="LOC100122173"/>
</dbReference>
<reference evidence="6" key="1">
    <citation type="submission" date="2021-01" db="UniProtKB">
        <authorList>
            <consortium name="EnsemblMetazoa"/>
        </authorList>
    </citation>
    <scope>IDENTIFICATION</scope>
</reference>
<dbReference type="InterPro" id="IPR000418">
    <property type="entry name" value="Ets_dom"/>
</dbReference>
<dbReference type="GO" id="GO:0043565">
    <property type="term" value="F:sequence-specific DNA binding"/>
    <property type="evidence" value="ECO:0007669"/>
    <property type="project" value="InterPro"/>
</dbReference>
<evidence type="ECO:0000256" key="4">
    <source>
        <dbReference type="SAM" id="MobiDB-lite"/>
    </source>
</evidence>
<evidence type="ECO:0000259" key="5">
    <source>
        <dbReference type="PROSITE" id="PS50061"/>
    </source>
</evidence>
<evidence type="ECO:0000256" key="1">
    <source>
        <dbReference type="ARBA" id="ARBA00005562"/>
    </source>
</evidence>
<dbReference type="InterPro" id="IPR046328">
    <property type="entry name" value="ETS_fam"/>
</dbReference>
<dbReference type="Pfam" id="PF02198">
    <property type="entry name" value="SAM_PNT"/>
    <property type="match status" value="1"/>
</dbReference>
<dbReference type="GeneID" id="100122173"/>
<dbReference type="FunFam" id="1.10.10.10:FF:001336">
    <property type="entry name" value="Epithelium specific ets factor 3, ese3, putative"/>
    <property type="match status" value="1"/>
</dbReference>
<dbReference type="InParanoid" id="A0A7M7HB27"/>
<dbReference type="Gene3D" id="1.10.10.10">
    <property type="entry name" value="Winged helix-like DNA-binding domain superfamily/Winged helix DNA-binding domain"/>
    <property type="match status" value="1"/>
</dbReference>
<dbReference type="Pfam" id="PF00178">
    <property type="entry name" value="Ets"/>
    <property type="match status" value="1"/>
</dbReference>
<dbReference type="PROSITE" id="PS50061">
    <property type="entry name" value="ETS_DOMAIN_3"/>
    <property type="match status" value="1"/>
</dbReference>
<dbReference type="SUPFAM" id="SSF46785">
    <property type="entry name" value="Winged helix' DNA-binding domain"/>
    <property type="match status" value="1"/>
</dbReference>
<keyword evidence="2 3" id="KW-0238">DNA-binding</keyword>
<name>A0A7M7HB27_NASVI</name>
<organism evidence="6 7">
    <name type="scientific">Nasonia vitripennis</name>
    <name type="common">Parasitic wasp</name>
    <dbReference type="NCBI Taxonomy" id="7425"/>
    <lineage>
        <taxon>Eukaryota</taxon>
        <taxon>Metazoa</taxon>
        <taxon>Ecdysozoa</taxon>
        <taxon>Arthropoda</taxon>
        <taxon>Hexapoda</taxon>
        <taxon>Insecta</taxon>
        <taxon>Pterygota</taxon>
        <taxon>Neoptera</taxon>
        <taxon>Endopterygota</taxon>
        <taxon>Hymenoptera</taxon>
        <taxon>Apocrita</taxon>
        <taxon>Proctotrupomorpha</taxon>
        <taxon>Chalcidoidea</taxon>
        <taxon>Pteromalidae</taxon>
        <taxon>Pteromalinae</taxon>
        <taxon>Nasonia</taxon>
    </lineage>
</organism>
<dbReference type="GO" id="GO:0030154">
    <property type="term" value="P:cell differentiation"/>
    <property type="evidence" value="ECO:0007669"/>
    <property type="project" value="TreeGrafter"/>
</dbReference>
<keyword evidence="3" id="KW-0539">Nucleus</keyword>
<dbReference type="InterPro" id="IPR036390">
    <property type="entry name" value="WH_DNA-bd_sf"/>
</dbReference>
<dbReference type="PANTHER" id="PTHR11849">
    <property type="entry name" value="ETS"/>
    <property type="match status" value="1"/>
</dbReference>
<dbReference type="Proteomes" id="UP000002358">
    <property type="component" value="Chromosome 3"/>
</dbReference>
<evidence type="ECO:0000313" key="6">
    <source>
        <dbReference type="EnsemblMetazoa" id="XP_008206396"/>
    </source>
</evidence>
<dbReference type="Gene3D" id="1.10.150.50">
    <property type="entry name" value="Transcription Factor, Ets-1"/>
    <property type="match status" value="1"/>
</dbReference>
<sequence length="348" mass="40037">MRELPQEDSMNPFADYEKTDISNVVSMSQDYFRTFEDQEDHLLLDMDSLVQRNNDDEMLMSRIYSDNASSKKCLLGEETEAEVDGATWSSKPIEDWCQEETINWLMTAASCLGQNYGSIQQNLALPGKELLSLSRHDFVARDPVFGDRLYNLLHTQAVSSQCKSDYFAPRHGAASNNNVASHGEQDFANRTRQSDSYQNLCNSSSGEDENRAHGSNNVSDAESDNSIEISTKRPPGRPRLLKTKKNPTSQGKLWEFIRDLLRDRKTCPSLICWEDYSQAKFRFVRSDEVAKLWGSRKGNTKMTYEKLSRAMRYYYKRKIFLPVLGRRLVYQFGPNATGWQTDNPNFRF</sequence>
<evidence type="ECO:0000256" key="3">
    <source>
        <dbReference type="RuleBase" id="RU004019"/>
    </source>
</evidence>
<dbReference type="AlphaFoldDB" id="A0A7M7HB27"/>
<dbReference type="KEGG" id="nvi:100122173"/>
<dbReference type="InterPro" id="IPR003118">
    <property type="entry name" value="Pointed_dom"/>
</dbReference>
<feature type="compositionally biased region" description="Basic residues" evidence="4">
    <location>
        <begin position="234"/>
        <end position="245"/>
    </location>
</feature>
<feature type="compositionally biased region" description="Polar residues" evidence="4">
    <location>
        <begin position="194"/>
        <end position="205"/>
    </location>
</feature>
<proteinExistence type="inferred from homology"/>
<dbReference type="GO" id="GO:0000981">
    <property type="term" value="F:DNA-binding transcription factor activity, RNA polymerase II-specific"/>
    <property type="evidence" value="ECO:0007669"/>
    <property type="project" value="TreeGrafter"/>
</dbReference>
<dbReference type="OrthoDB" id="5975550at2759"/>
<dbReference type="PRINTS" id="PR00454">
    <property type="entry name" value="ETSDOMAIN"/>
</dbReference>
<dbReference type="RefSeq" id="XP_008206396.1">
    <property type="nucleotide sequence ID" value="XM_008208174.4"/>
</dbReference>
<evidence type="ECO:0000256" key="2">
    <source>
        <dbReference type="ARBA" id="ARBA00023125"/>
    </source>
</evidence>
<dbReference type="SMART" id="SM00413">
    <property type="entry name" value="ETS"/>
    <property type="match status" value="1"/>
</dbReference>
<evidence type="ECO:0000313" key="7">
    <source>
        <dbReference type="Proteomes" id="UP000002358"/>
    </source>
</evidence>
<feature type="compositionally biased region" description="Polar residues" evidence="4">
    <location>
        <begin position="213"/>
        <end position="229"/>
    </location>
</feature>
<dbReference type="InterPro" id="IPR013761">
    <property type="entry name" value="SAM/pointed_sf"/>
</dbReference>
<feature type="region of interest" description="Disordered" evidence="4">
    <location>
        <begin position="191"/>
        <end position="246"/>
    </location>
</feature>